<gene>
    <name evidence="2" type="ORF">ILYODFUR_029096</name>
</gene>
<evidence type="ECO:0000313" key="3">
    <source>
        <dbReference type="Proteomes" id="UP001482620"/>
    </source>
</evidence>
<evidence type="ECO:0000256" key="1">
    <source>
        <dbReference type="SAM" id="MobiDB-lite"/>
    </source>
</evidence>
<organism evidence="2 3">
    <name type="scientific">Ilyodon furcidens</name>
    <name type="common">goldbreast splitfin</name>
    <dbReference type="NCBI Taxonomy" id="33524"/>
    <lineage>
        <taxon>Eukaryota</taxon>
        <taxon>Metazoa</taxon>
        <taxon>Chordata</taxon>
        <taxon>Craniata</taxon>
        <taxon>Vertebrata</taxon>
        <taxon>Euteleostomi</taxon>
        <taxon>Actinopterygii</taxon>
        <taxon>Neopterygii</taxon>
        <taxon>Teleostei</taxon>
        <taxon>Neoteleostei</taxon>
        <taxon>Acanthomorphata</taxon>
        <taxon>Ovalentaria</taxon>
        <taxon>Atherinomorphae</taxon>
        <taxon>Cyprinodontiformes</taxon>
        <taxon>Goodeidae</taxon>
        <taxon>Ilyodon</taxon>
    </lineage>
</organism>
<accession>A0ABV0TZQ3</accession>
<comment type="caution">
    <text evidence="2">The sequence shown here is derived from an EMBL/GenBank/DDBJ whole genome shotgun (WGS) entry which is preliminary data.</text>
</comment>
<evidence type="ECO:0000313" key="2">
    <source>
        <dbReference type="EMBL" id="MEQ2238019.1"/>
    </source>
</evidence>
<sequence>MKIMTCSRAKSSGGFRGERDTSGDTKQYLVDRVCTQRFDSPRKNQSVCDMAQETWNCECMYASGCVCVFGCATEAQTVLKGNRCQTEGAEGSNLKLSEFRFKTFHQSFFKARVI</sequence>
<keyword evidence="3" id="KW-1185">Reference proteome</keyword>
<name>A0ABV0TZQ3_9TELE</name>
<feature type="region of interest" description="Disordered" evidence="1">
    <location>
        <begin position="1"/>
        <end position="23"/>
    </location>
</feature>
<dbReference type="EMBL" id="JAHRIQ010050430">
    <property type="protein sequence ID" value="MEQ2238019.1"/>
    <property type="molecule type" value="Genomic_DNA"/>
</dbReference>
<reference evidence="2 3" key="1">
    <citation type="submission" date="2021-06" db="EMBL/GenBank/DDBJ databases">
        <authorList>
            <person name="Palmer J.M."/>
        </authorList>
    </citation>
    <scope>NUCLEOTIDE SEQUENCE [LARGE SCALE GENOMIC DNA]</scope>
    <source>
        <strain evidence="3">if_2019</strain>
        <tissue evidence="2">Muscle</tissue>
    </source>
</reference>
<protein>
    <submittedName>
        <fullName evidence="2">Uncharacterized protein</fullName>
    </submittedName>
</protein>
<dbReference type="Proteomes" id="UP001482620">
    <property type="component" value="Unassembled WGS sequence"/>
</dbReference>
<proteinExistence type="predicted"/>